<keyword evidence="5 6" id="KW-0472">Membrane</keyword>
<dbReference type="PROSITE" id="PS50850">
    <property type="entry name" value="MFS"/>
    <property type="match status" value="1"/>
</dbReference>
<dbReference type="InterPro" id="IPR020846">
    <property type="entry name" value="MFS_dom"/>
</dbReference>
<dbReference type="PANTHER" id="PTHR48022">
    <property type="entry name" value="PLASTIDIC GLUCOSE TRANSPORTER 4"/>
    <property type="match status" value="1"/>
</dbReference>
<feature type="transmembrane region" description="Helical" evidence="6">
    <location>
        <begin position="109"/>
        <end position="127"/>
    </location>
</feature>
<feature type="transmembrane region" description="Helical" evidence="6">
    <location>
        <begin position="172"/>
        <end position="192"/>
    </location>
</feature>
<feature type="transmembrane region" description="Helical" evidence="6">
    <location>
        <begin position="39"/>
        <end position="58"/>
    </location>
</feature>
<dbReference type="EMBL" id="JAZAVJ010000063">
    <property type="protein sequence ID" value="KAK7416861.1"/>
    <property type="molecule type" value="Genomic_DNA"/>
</dbReference>
<dbReference type="Gene3D" id="1.20.1250.20">
    <property type="entry name" value="MFS general substrate transporter like domains"/>
    <property type="match status" value="1"/>
</dbReference>
<evidence type="ECO:0000259" key="7">
    <source>
        <dbReference type="PROSITE" id="PS50850"/>
    </source>
</evidence>
<accession>A0ABR1H738</accession>
<dbReference type="InterPro" id="IPR050360">
    <property type="entry name" value="MFS_Sugar_Transporters"/>
</dbReference>
<reference evidence="8 9" key="1">
    <citation type="journal article" date="2025" name="Microbiol. Resour. Announc.">
        <title>Draft genome sequences for Neonectria magnoliae and Neonectria punicea, canker pathogens of Liriodendron tulipifera and Acer saccharum in West Virginia.</title>
        <authorList>
            <person name="Petronek H.M."/>
            <person name="Kasson M.T."/>
            <person name="Metheny A.M."/>
            <person name="Stauder C.M."/>
            <person name="Lovett B."/>
            <person name="Lynch S.C."/>
            <person name="Garnas J.R."/>
            <person name="Kasson L.R."/>
            <person name="Stajich J.E."/>
        </authorList>
    </citation>
    <scope>NUCLEOTIDE SEQUENCE [LARGE SCALE GENOMIC DNA]</scope>
    <source>
        <strain evidence="8 9">NRRL 64653</strain>
    </source>
</reference>
<comment type="caution">
    <text evidence="8">The sequence shown here is derived from an EMBL/GenBank/DDBJ whole genome shotgun (WGS) entry which is preliminary data.</text>
</comment>
<evidence type="ECO:0000313" key="9">
    <source>
        <dbReference type="Proteomes" id="UP001498476"/>
    </source>
</evidence>
<dbReference type="InterPro" id="IPR036259">
    <property type="entry name" value="MFS_trans_sf"/>
</dbReference>
<dbReference type="InterPro" id="IPR005828">
    <property type="entry name" value="MFS_sugar_transport-like"/>
</dbReference>
<keyword evidence="4 6" id="KW-1133">Transmembrane helix</keyword>
<dbReference type="PANTHER" id="PTHR48022:SF2">
    <property type="entry name" value="PLASTIDIC GLUCOSE TRANSPORTER 4"/>
    <property type="match status" value="1"/>
</dbReference>
<protein>
    <recommendedName>
        <fullName evidence="7">Major facilitator superfamily (MFS) profile domain-containing protein</fullName>
    </recommendedName>
</protein>
<evidence type="ECO:0000313" key="8">
    <source>
        <dbReference type="EMBL" id="KAK7416861.1"/>
    </source>
</evidence>
<keyword evidence="3 6" id="KW-0812">Transmembrane</keyword>
<dbReference type="Pfam" id="PF00083">
    <property type="entry name" value="Sugar_tr"/>
    <property type="match status" value="1"/>
</dbReference>
<organism evidence="8 9">
    <name type="scientific">Neonectria punicea</name>
    <dbReference type="NCBI Taxonomy" id="979145"/>
    <lineage>
        <taxon>Eukaryota</taxon>
        <taxon>Fungi</taxon>
        <taxon>Dikarya</taxon>
        <taxon>Ascomycota</taxon>
        <taxon>Pezizomycotina</taxon>
        <taxon>Sordariomycetes</taxon>
        <taxon>Hypocreomycetidae</taxon>
        <taxon>Hypocreales</taxon>
        <taxon>Nectriaceae</taxon>
        <taxon>Neonectria</taxon>
    </lineage>
</organism>
<comment type="subcellular location">
    <subcellularLocation>
        <location evidence="1">Membrane</location>
        <topology evidence="1">Multi-pass membrane protein</topology>
    </subcellularLocation>
</comment>
<feature type="domain" description="Major facilitator superfamily (MFS) profile" evidence="7">
    <location>
        <begin position="1"/>
        <end position="226"/>
    </location>
</feature>
<gene>
    <name evidence="8" type="ORF">QQX98_004919</name>
</gene>
<evidence type="ECO:0000256" key="3">
    <source>
        <dbReference type="ARBA" id="ARBA00022692"/>
    </source>
</evidence>
<evidence type="ECO:0000256" key="6">
    <source>
        <dbReference type="SAM" id="Phobius"/>
    </source>
</evidence>
<evidence type="ECO:0000256" key="5">
    <source>
        <dbReference type="ARBA" id="ARBA00023136"/>
    </source>
</evidence>
<feature type="transmembrane region" description="Helical" evidence="6">
    <location>
        <begin position="204"/>
        <end position="222"/>
    </location>
</feature>
<name>A0ABR1H738_9HYPO</name>
<comment type="similarity">
    <text evidence="2">Belongs to the major facilitator superfamily. Sugar transporter (TC 2.A.1.1) family.</text>
</comment>
<feature type="transmembrane region" description="Helical" evidence="6">
    <location>
        <begin position="78"/>
        <end position="97"/>
    </location>
</feature>
<keyword evidence="9" id="KW-1185">Reference proteome</keyword>
<proteinExistence type="inferred from homology"/>
<dbReference type="Proteomes" id="UP001498476">
    <property type="component" value="Unassembled WGS sequence"/>
</dbReference>
<feature type="transmembrane region" description="Helical" evidence="6">
    <location>
        <begin position="133"/>
        <end position="151"/>
    </location>
</feature>
<dbReference type="SUPFAM" id="SSF103473">
    <property type="entry name" value="MFS general substrate transporter"/>
    <property type="match status" value="1"/>
</dbReference>
<evidence type="ECO:0000256" key="4">
    <source>
        <dbReference type="ARBA" id="ARBA00022989"/>
    </source>
</evidence>
<sequence length="260" mass="28750">MADEDIVLGYNLLEVAAAHYEEKGTFRELLWKANIRQTFIVIGINVFLQTTGYTFHVVYGTVYAKSLGTVNPFNINLIKSFVSLAVGITAMWACDIVGRRRLLMIGGSIQAVALFAMAIIGAAAPTYNAKNSAIVSMMIVFTVGWTLGWSPNSHILSAEIPNQRLRDMSYRTGSVVNVLMQFVTAFTLPYLLFGPYANLQAKVGFIYGSFAVLAVLFTYFCVPEVQGRTLEEIEGLFVMSVPSRQFRHTKTVSESGVTKR</sequence>
<evidence type="ECO:0000256" key="2">
    <source>
        <dbReference type="ARBA" id="ARBA00010992"/>
    </source>
</evidence>
<evidence type="ECO:0000256" key="1">
    <source>
        <dbReference type="ARBA" id="ARBA00004141"/>
    </source>
</evidence>